<comment type="caution">
    <text evidence="2">The sequence shown here is derived from an EMBL/GenBank/DDBJ whole genome shotgun (WGS) entry which is preliminary data.</text>
</comment>
<feature type="signal peptide" evidence="1">
    <location>
        <begin position="1"/>
        <end position="18"/>
    </location>
</feature>
<dbReference type="PROSITE" id="PS51257">
    <property type="entry name" value="PROKAR_LIPOPROTEIN"/>
    <property type="match status" value="1"/>
</dbReference>
<accession>A0A3N2CTV9</accession>
<reference evidence="2 3" key="1">
    <citation type="submission" date="2018-11" db="EMBL/GenBank/DDBJ databases">
        <title>Sequencing the genomes of 1000 actinobacteria strains.</title>
        <authorList>
            <person name="Klenk H.-P."/>
        </authorList>
    </citation>
    <scope>NUCLEOTIDE SEQUENCE [LARGE SCALE GENOMIC DNA]</scope>
    <source>
        <strain evidence="2 3">DSM 12652</strain>
    </source>
</reference>
<evidence type="ECO:0000313" key="2">
    <source>
        <dbReference type="EMBL" id="ROR90972.1"/>
    </source>
</evidence>
<gene>
    <name evidence="2" type="ORF">EDD33_1829</name>
</gene>
<dbReference type="Proteomes" id="UP000281738">
    <property type="component" value="Unassembled WGS sequence"/>
</dbReference>
<protein>
    <recommendedName>
        <fullName evidence="4">Lipoprotein</fullName>
    </recommendedName>
</protein>
<keyword evidence="1" id="KW-0732">Signal</keyword>
<organism evidence="2 3">
    <name type="scientific">Nocardioides aurantiacus</name>
    <dbReference type="NCBI Taxonomy" id="86796"/>
    <lineage>
        <taxon>Bacteria</taxon>
        <taxon>Bacillati</taxon>
        <taxon>Actinomycetota</taxon>
        <taxon>Actinomycetes</taxon>
        <taxon>Propionibacteriales</taxon>
        <taxon>Nocardioidaceae</taxon>
        <taxon>Nocardioides</taxon>
    </lineage>
</organism>
<dbReference type="RefSeq" id="WP_123390262.1">
    <property type="nucleotide sequence ID" value="NZ_RKHO01000001.1"/>
</dbReference>
<evidence type="ECO:0000313" key="3">
    <source>
        <dbReference type="Proteomes" id="UP000281738"/>
    </source>
</evidence>
<dbReference type="EMBL" id="RKHO01000001">
    <property type="protein sequence ID" value="ROR90972.1"/>
    <property type="molecule type" value="Genomic_DNA"/>
</dbReference>
<keyword evidence="3" id="KW-1185">Reference proteome</keyword>
<name>A0A3N2CTV9_9ACTN</name>
<feature type="chain" id="PRO_5039519207" description="Lipoprotein" evidence="1">
    <location>
        <begin position="19"/>
        <end position="145"/>
    </location>
</feature>
<sequence length="145" mass="15233">MKRLPTLIALVAIVAALAGCATLPSGDSKNNEDKGCGDCAAEVDALKTTVEQMPDVNKVGQFAYNSDTNAGSGPGLRTDIDLAKGDSEATADAVIKAAWESRITPLEQVVVVTTQGGGGAERYAATFYGNDLERYEKEWGPRPVK</sequence>
<evidence type="ECO:0008006" key="4">
    <source>
        <dbReference type="Google" id="ProtNLM"/>
    </source>
</evidence>
<proteinExistence type="predicted"/>
<evidence type="ECO:0000256" key="1">
    <source>
        <dbReference type="SAM" id="SignalP"/>
    </source>
</evidence>
<dbReference type="OrthoDB" id="3834133at2"/>
<dbReference type="AlphaFoldDB" id="A0A3N2CTV9"/>